<accession>A0A6M0JWE0</accession>
<protein>
    <submittedName>
        <fullName evidence="2">Helix-turn-helix domain-containing protein</fullName>
    </submittedName>
</protein>
<comment type="caution">
    <text evidence="2">The sequence shown here is derived from an EMBL/GenBank/DDBJ whole genome shotgun (WGS) entry which is preliminary data.</text>
</comment>
<proteinExistence type="predicted"/>
<dbReference type="GO" id="GO:0003677">
    <property type="term" value="F:DNA binding"/>
    <property type="evidence" value="ECO:0007669"/>
    <property type="project" value="InterPro"/>
</dbReference>
<dbReference type="Pfam" id="PF13545">
    <property type="entry name" value="HTH_Crp_2"/>
    <property type="match status" value="1"/>
</dbReference>
<feature type="domain" description="HTH crp-type" evidence="1">
    <location>
        <begin position="22"/>
        <end position="73"/>
    </location>
</feature>
<dbReference type="RefSeq" id="WP_164451818.1">
    <property type="nucleotide sequence ID" value="NZ_JAAIJQ010000013.1"/>
</dbReference>
<dbReference type="GO" id="GO:0006355">
    <property type="term" value="P:regulation of DNA-templated transcription"/>
    <property type="evidence" value="ECO:0007669"/>
    <property type="project" value="InterPro"/>
</dbReference>
<gene>
    <name evidence="2" type="ORF">G3446_06350</name>
</gene>
<dbReference type="EMBL" id="JAAIJQ010000013">
    <property type="protein sequence ID" value="NEV61519.1"/>
    <property type="molecule type" value="Genomic_DNA"/>
</dbReference>
<evidence type="ECO:0000313" key="3">
    <source>
        <dbReference type="Proteomes" id="UP000483379"/>
    </source>
</evidence>
<dbReference type="InterPro" id="IPR036388">
    <property type="entry name" value="WH-like_DNA-bd_sf"/>
</dbReference>
<keyword evidence="3" id="KW-1185">Reference proteome</keyword>
<dbReference type="Gene3D" id="1.10.10.10">
    <property type="entry name" value="Winged helix-like DNA-binding domain superfamily/Winged helix DNA-binding domain"/>
    <property type="match status" value="1"/>
</dbReference>
<dbReference type="InterPro" id="IPR012318">
    <property type="entry name" value="HTH_CRP"/>
</dbReference>
<evidence type="ECO:0000313" key="2">
    <source>
        <dbReference type="EMBL" id="NEV61519.1"/>
    </source>
</evidence>
<evidence type="ECO:0000259" key="1">
    <source>
        <dbReference type="Pfam" id="PF13545"/>
    </source>
</evidence>
<dbReference type="InterPro" id="IPR036390">
    <property type="entry name" value="WH_DNA-bd_sf"/>
</dbReference>
<dbReference type="Proteomes" id="UP000483379">
    <property type="component" value="Unassembled WGS sequence"/>
</dbReference>
<reference evidence="2 3" key="1">
    <citation type="submission" date="2020-02" db="EMBL/GenBank/DDBJ databases">
        <title>Genome sequences of Thiorhodococcus mannitoliphagus and Thiorhodococcus minor, purple sulfur photosynthetic bacteria in the gammaproteobacterial family, Chromatiaceae.</title>
        <authorList>
            <person name="Aviles F.A."/>
            <person name="Meyer T.E."/>
            <person name="Kyndt J.A."/>
        </authorList>
    </citation>
    <scope>NUCLEOTIDE SEQUENCE [LARGE SCALE GENOMIC DNA]</scope>
    <source>
        <strain evidence="2 3">DSM 11518</strain>
    </source>
</reference>
<organism evidence="2 3">
    <name type="scientific">Thiorhodococcus minor</name>
    <dbReference type="NCBI Taxonomy" id="57489"/>
    <lineage>
        <taxon>Bacteria</taxon>
        <taxon>Pseudomonadati</taxon>
        <taxon>Pseudomonadota</taxon>
        <taxon>Gammaproteobacteria</taxon>
        <taxon>Chromatiales</taxon>
        <taxon>Chromatiaceae</taxon>
        <taxon>Thiorhodococcus</taxon>
    </lineage>
</organism>
<sequence>MDHDAIRWAWQQCPSPMAKLLLLALAFASEEAETPGICQVGIKQLGPMTGLSRSTVFRALAELEAARLIRRDRQGHHHDATIYQLALNYWTPQAAAAAIDRRLTHEL</sequence>
<dbReference type="SUPFAM" id="SSF46785">
    <property type="entry name" value="Winged helix' DNA-binding domain"/>
    <property type="match status" value="1"/>
</dbReference>
<dbReference type="AlphaFoldDB" id="A0A6M0JWE0"/>
<name>A0A6M0JWE0_9GAMM</name>